<reference evidence="2" key="1">
    <citation type="submission" date="2020-08" db="EMBL/GenBank/DDBJ databases">
        <title>Plant Genome Project.</title>
        <authorList>
            <person name="Zhang R.-G."/>
        </authorList>
    </citation>
    <scope>NUCLEOTIDE SEQUENCE</scope>
    <source>
        <strain evidence="2">WSP0</strain>
        <tissue evidence="2">Leaf</tissue>
    </source>
</reference>
<dbReference type="Proteomes" id="UP000823749">
    <property type="component" value="Chromosome 8"/>
</dbReference>
<gene>
    <name evidence="3" type="ORF">RHGRI_008202</name>
    <name evidence="2" type="ORF">RHGRI_024077</name>
</gene>
<accession>A0AAV6J9R1</accession>
<organism evidence="2 4">
    <name type="scientific">Rhododendron griersonianum</name>
    <dbReference type="NCBI Taxonomy" id="479676"/>
    <lineage>
        <taxon>Eukaryota</taxon>
        <taxon>Viridiplantae</taxon>
        <taxon>Streptophyta</taxon>
        <taxon>Embryophyta</taxon>
        <taxon>Tracheophyta</taxon>
        <taxon>Spermatophyta</taxon>
        <taxon>Magnoliopsida</taxon>
        <taxon>eudicotyledons</taxon>
        <taxon>Gunneridae</taxon>
        <taxon>Pentapetalae</taxon>
        <taxon>asterids</taxon>
        <taxon>Ericales</taxon>
        <taxon>Ericaceae</taxon>
        <taxon>Ericoideae</taxon>
        <taxon>Rhodoreae</taxon>
        <taxon>Rhododendron</taxon>
    </lineage>
</organism>
<proteinExistence type="predicted"/>
<evidence type="ECO:0000313" key="3">
    <source>
        <dbReference type="EMBL" id="KAG5558196.1"/>
    </source>
</evidence>
<name>A0AAV6J9R1_9ERIC</name>
<evidence type="ECO:0000313" key="2">
    <source>
        <dbReference type="EMBL" id="KAG5536522.1"/>
    </source>
</evidence>
<evidence type="ECO:0000256" key="1">
    <source>
        <dbReference type="SAM" id="Phobius"/>
    </source>
</evidence>
<dbReference type="EMBL" id="JACTNZ010000008">
    <property type="protein sequence ID" value="KAG5536522.1"/>
    <property type="molecule type" value="Genomic_DNA"/>
</dbReference>
<protein>
    <submittedName>
        <fullName evidence="2">Uncharacterized protein</fullName>
    </submittedName>
</protein>
<evidence type="ECO:0000313" key="4">
    <source>
        <dbReference type="Proteomes" id="UP000823749"/>
    </source>
</evidence>
<keyword evidence="1" id="KW-0472">Membrane</keyword>
<keyword evidence="1" id="KW-0812">Transmembrane</keyword>
<keyword evidence="4" id="KW-1185">Reference proteome</keyword>
<keyword evidence="1" id="KW-1133">Transmembrane helix</keyword>
<dbReference type="Proteomes" id="UP000823749">
    <property type="component" value="Chromosome 3"/>
</dbReference>
<sequence>MSFVFFVVHLVDIDLVRIFPGENVGNLEKAKVEKNFSFPPLEMGSLEPEGLVEIASAVIGLFWCLLHALYLLKIVGEITAECIFNKYRTIPEWLRRGYLAFFKEI</sequence>
<dbReference type="EMBL" id="JACTNZ010000003">
    <property type="protein sequence ID" value="KAG5558196.1"/>
    <property type="molecule type" value="Genomic_DNA"/>
</dbReference>
<dbReference type="AlphaFoldDB" id="A0AAV6J9R1"/>
<feature type="transmembrane region" description="Helical" evidence="1">
    <location>
        <begin position="50"/>
        <end position="72"/>
    </location>
</feature>
<comment type="caution">
    <text evidence="2">The sequence shown here is derived from an EMBL/GenBank/DDBJ whole genome shotgun (WGS) entry which is preliminary data.</text>
</comment>